<name>A0A8B0SQK7_9GAMM</name>
<keyword evidence="2" id="KW-0472">Membrane</keyword>
<dbReference type="Proteomes" id="UP000664466">
    <property type="component" value="Unassembled WGS sequence"/>
</dbReference>
<evidence type="ECO:0000313" key="5">
    <source>
        <dbReference type="Proteomes" id="UP000664466"/>
    </source>
</evidence>
<sequence>MKLDRFWITQILIIAALFAILIGSYLFSFGWFAQKTTVVKPATPTAAVAPIAQATPQPLAPPIPAPAAAPTCSTVGEIPSLDSISASLSSNDLARQKSCVEFLQAESKAGDKGAELWLGRAYHNGWGIEKDLAEAAAYYGRAATTEENAIRESAQQWQLQLQQEQQAASPKPAN</sequence>
<feature type="region of interest" description="Disordered" evidence="1">
    <location>
        <begin position="154"/>
        <end position="174"/>
    </location>
</feature>
<dbReference type="InterPro" id="IPR011990">
    <property type="entry name" value="TPR-like_helical_dom_sf"/>
</dbReference>
<dbReference type="EMBL" id="JAFMPM010000006">
    <property type="protein sequence ID" value="MBO0612547.1"/>
    <property type="molecule type" value="Genomic_DNA"/>
</dbReference>
<dbReference type="RefSeq" id="WP_207250248.1">
    <property type="nucleotide sequence ID" value="NZ_JAFMPM010000006.1"/>
</dbReference>
<evidence type="ECO:0000256" key="1">
    <source>
        <dbReference type="SAM" id="MobiDB-lite"/>
    </source>
</evidence>
<evidence type="ECO:0000256" key="2">
    <source>
        <dbReference type="SAM" id="Phobius"/>
    </source>
</evidence>
<dbReference type="SUPFAM" id="SSF81901">
    <property type="entry name" value="HCP-like"/>
    <property type="match status" value="1"/>
</dbReference>
<dbReference type="AlphaFoldDB" id="A0A8B0SQK7"/>
<feature type="transmembrane region" description="Helical" evidence="2">
    <location>
        <begin position="12"/>
        <end position="33"/>
    </location>
</feature>
<protein>
    <submittedName>
        <fullName evidence="4">SEL1-like repeat protein</fullName>
    </submittedName>
</protein>
<dbReference type="EMBL" id="CP072748">
    <property type="protein sequence ID" value="QTX11977.1"/>
    <property type="molecule type" value="Genomic_DNA"/>
</dbReference>
<reference evidence="3 5" key="1">
    <citation type="submission" date="2021-03" db="EMBL/GenBank/DDBJ databases">
        <title>Draft genome and methylome analysis of Thiotrix fructosivoruns ATCC 49748.</title>
        <authorList>
            <person name="Fomenkov A."/>
            <person name="Grabovich M.Y."/>
            <person name="Roberts R.J."/>
        </authorList>
    </citation>
    <scope>NUCLEOTIDE SEQUENCE [LARGE SCALE GENOMIC DNA]</scope>
    <source>
        <strain evidence="3 5">ATCC 49748</strain>
    </source>
</reference>
<dbReference type="Gene3D" id="1.25.40.10">
    <property type="entry name" value="Tetratricopeptide repeat domain"/>
    <property type="match status" value="1"/>
</dbReference>
<accession>A0A8B0SQK7</accession>
<keyword evidence="2" id="KW-1133">Transmembrane helix</keyword>
<organism evidence="4">
    <name type="scientific">Thiothrix fructosivorans</name>
    <dbReference type="NCBI Taxonomy" id="111770"/>
    <lineage>
        <taxon>Bacteria</taxon>
        <taxon>Pseudomonadati</taxon>
        <taxon>Pseudomonadota</taxon>
        <taxon>Gammaproteobacteria</taxon>
        <taxon>Thiotrichales</taxon>
        <taxon>Thiotrichaceae</taxon>
        <taxon>Thiothrix</taxon>
    </lineage>
</organism>
<evidence type="ECO:0000313" key="3">
    <source>
        <dbReference type="EMBL" id="MBO0612547.1"/>
    </source>
</evidence>
<gene>
    <name evidence="4" type="ORF">J1836_006500</name>
    <name evidence="3" type="ORF">J1836_06325</name>
</gene>
<keyword evidence="2" id="KW-0812">Transmembrane</keyword>
<evidence type="ECO:0000313" key="4">
    <source>
        <dbReference type="EMBL" id="QTX11977.1"/>
    </source>
</evidence>
<keyword evidence="5" id="KW-1185">Reference proteome</keyword>
<reference evidence="4" key="2">
    <citation type="submission" date="2021-04" db="EMBL/GenBank/DDBJ databases">
        <title>Complete Genome and methylome analysis of Thiothrix fructosivorans ATCC 49748.</title>
        <authorList>
            <person name="Fomenkov A."/>
            <person name="Sun L."/>
            <person name="Vincze T."/>
            <person name="Grabovich M.Y."/>
            <person name="Roberts R.J."/>
        </authorList>
    </citation>
    <scope>NUCLEOTIDE SEQUENCE</scope>
    <source>
        <strain evidence="4">ATCC 49748</strain>
    </source>
</reference>
<proteinExistence type="predicted"/>